<feature type="compositionally biased region" description="Low complexity" evidence="1">
    <location>
        <begin position="195"/>
        <end position="219"/>
    </location>
</feature>
<gene>
    <name evidence="2" type="ORF">BOTBODRAFT_37342</name>
</gene>
<dbReference type="STRING" id="930990.A0A067M0L5"/>
<sequence>MDGIGSHFLDVVDRFSHTAASIRYASQDRVKPTGRFTSAVLSPRHWSQGIREANDGERKLFTIDAGSDISATAMKRRDVGSATPFKRAKDTAAVVVSPEEYLRAAMRLIDEYHSTSSSRSHILELFERSAQIKENIDSLHEALSKEQPAKPPPRVPQVIDNGASAKEEEARVFEMEKRVANARRQRDLLRKRLQSETLASTSASSASLSNTTTSDLSASPEVIREPARPSRSASSRFPHTKGRQTATKTTTPPSRQRQRQRQDDSIVSGTTTETTDPDPDAEGDGETDMSVSTDTTATRDSEEQETETETERGSAYGDDEEGEGEDDGDETIIIPARSLAPALTTQTLPPPPVPVPVPAPAPVAPVRSNPVRERAPASEPERRPPPSAVVQGQEELKPEEIPSSGGPRITPEIESLVVKIWDTVGDIIQPGHTYITTNGKGTDPPPKAADTLELLSTLTASSSTSGITTNALQILTAHVLLTLLSAPPPHSVPHTRIREIIAAVDLPGAANEKARAVYGCVARGLLKMDRSKPREAVVAFAE</sequence>
<keyword evidence="3" id="KW-1185">Reference proteome</keyword>
<dbReference type="EMBL" id="KL198082">
    <property type="protein sequence ID" value="KDQ09099.1"/>
    <property type="molecule type" value="Genomic_DNA"/>
</dbReference>
<proteinExistence type="predicted"/>
<feature type="compositionally biased region" description="Pro residues" evidence="1">
    <location>
        <begin position="348"/>
        <end position="363"/>
    </location>
</feature>
<feature type="compositionally biased region" description="Low complexity" evidence="1">
    <location>
        <begin position="243"/>
        <end position="255"/>
    </location>
</feature>
<evidence type="ECO:0000313" key="2">
    <source>
        <dbReference type="EMBL" id="KDQ09099.1"/>
    </source>
</evidence>
<dbReference type="HOGENOM" id="CLU_035832_0_0_1"/>
<evidence type="ECO:0000313" key="3">
    <source>
        <dbReference type="Proteomes" id="UP000027195"/>
    </source>
</evidence>
<organism evidence="2 3">
    <name type="scientific">Botryobasidium botryosum (strain FD-172 SS1)</name>
    <dbReference type="NCBI Taxonomy" id="930990"/>
    <lineage>
        <taxon>Eukaryota</taxon>
        <taxon>Fungi</taxon>
        <taxon>Dikarya</taxon>
        <taxon>Basidiomycota</taxon>
        <taxon>Agaricomycotina</taxon>
        <taxon>Agaricomycetes</taxon>
        <taxon>Cantharellales</taxon>
        <taxon>Botryobasidiaceae</taxon>
        <taxon>Botryobasidium</taxon>
    </lineage>
</organism>
<feature type="compositionally biased region" description="Acidic residues" evidence="1">
    <location>
        <begin position="275"/>
        <end position="287"/>
    </location>
</feature>
<feature type="region of interest" description="Disordered" evidence="1">
    <location>
        <begin position="193"/>
        <end position="329"/>
    </location>
</feature>
<feature type="compositionally biased region" description="Basic and acidic residues" evidence="1">
    <location>
        <begin position="370"/>
        <end position="384"/>
    </location>
</feature>
<name>A0A067M0L5_BOTB1</name>
<protein>
    <submittedName>
        <fullName evidence="2">Uncharacterized protein</fullName>
    </submittedName>
</protein>
<dbReference type="AlphaFoldDB" id="A0A067M0L5"/>
<dbReference type="Proteomes" id="UP000027195">
    <property type="component" value="Unassembled WGS sequence"/>
</dbReference>
<evidence type="ECO:0000256" key="1">
    <source>
        <dbReference type="SAM" id="MobiDB-lite"/>
    </source>
</evidence>
<feature type="compositionally biased region" description="Polar residues" evidence="1">
    <location>
        <begin position="289"/>
        <end position="298"/>
    </location>
</feature>
<feature type="compositionally biased region" description="Acidic residues" evidence="1">
    <location>
        <begin position="317"/>
        <end position="329"/>
    </location>
</feature>
<feature type="region of interest" description="Disordered" evidence="1">
    <location>
        <begin position="343"/>
        <end position="409"/>
    </location>
</feature>
<dbReference type="OrthoDB" id="3262547at2759"/>
<reference evidence="3" key="1">
    <citation type="journal article" date="2014" name="Proc. Natl. Acad. Sci. U.S.A.">
        <title>Extensive sampling of basidiomycete genomes demonstrates inadequacy of the white-rot/brown-rot paradigm for wood decay fungi.</title>
        <authorList>
            <person name="Riley R."/>
            <person name="Salamov A.A."/>
            <person name="Brown D.W."/>
            <person name="Nagy L.G."/>
            <person name="Floudas D."/>
            <person name="Held B.W."/>
            <person name="Levasseur A."/>
            <person name="Lombard V."/>
            <person name="Morin E."/>
            <person name="Otillar R."/>
            <person name="Lindquist E.A."/>
            <person name="Sun H."/>
            <person name="LaButti K.M."/>
            <person name="Schmutz J."/>
            <person name="Jabbour D."/>
            <person name="Luo H."/>
            <person name="Baker S.E."/>
            <person name="Pisabarro A.G."/>
            <person name="Walton J.D."/>
            <person name="Blanchette R.A."/>
            <person name="Henrissat B."/>
            <person name="Martin F."/>
            <person name="Cullen D."/>
            <person name="Hibbett D.S."/>
            <person name="Grigoriev I.V."/>
        </authorList>
    </citation>
    <scope>NUCLEOTIDE SEQUENCE [LARGE SCALE GENOMIC DNA]</scope>
    <source>
        <strain evidence="3">FD-172 SS1</strain>
    </source>
</reference>
<dbReference type="InParanoid" id="A0A067M0L5"/>
<accession>A0A067M0L5</accession>